<evidence type="ECO:0000313" key="9">
    <source>
        <dbReference type="EMBL" id="QOG26757.1"/>
    </source>
</evidence>
<dbReference type="GeneID" id="93223441"/>
<dbReference type="EMBL" id="WVTI01000002">
    <property type="protein sequence ID" value="MXS25226.1"/>
    <property type="molecule type" value="Genomic_DNA"/>
</dbReference>
<dbReference type="Proteomes" id="UP000439965">
    <property type="component" value="Unassembled WGS sequence"/>
</dbReference>
<dbReference type="Proteomes" id="UP001183682">
    <property type="component" value="Unassembled WGS sequence"/>
</dbReference>
<evidence type="ECO:0000256" key="3">
    <source>
        <dbReference type="ARBA" id="ARBA00022840"/>
    </source>
</evidence>
<dbReference type="Proteomes" id="UP000516696">
    <property type="component" value="Chromosome"/>
</dbReference>
<evidence type="ECO:0000313" key="11">
    <source>
        <dbReference type="Proteomes" id="UP000516696"/>
    </source>
</evidence>
<evidence type="ECO:0000313" key="8">
    <source>
        <dbReference type="EMBL" id="MXS25226.1"/>
    </source>
</evidence>
<dbReference type="Gene3D" id="3.40.50.300">
    <property type="entry name" value="P-loop containing nucleotide triphosphate hydrolases"/>
    <property type="match status" value="1"/>
</dbReference>
<dbReference type="InterPro" id="IPR003593">
    <property type="entry name" value="AAA+_ATPase"/>
</dbReference>
<dbReference type="SUPFAM" id="SSF52540">
    <property type="entry name" value="P-loop containing nucleoside triphosphate hydrolases"/>
    <property type="match status" value="1"/>
</dbReference>
<feature type="domain" description="ABC transporter" evidence="4">
    <location>
        <begin position="2"/>
        <end position="239"/>
    </location>
</feature>
<evidence type="ECO:0000313" key="12">
    <source>
        <dbReference type="Proteomes" id="UP000571857"/>
    </source>
</evidence>
<dbReference type="CDD" id="cd03214">
    <property type="entry name" value="ABC_Iron-Siderophores_B12_Hemin"/>
    <property type="match status" value="1"/>
</dbReference>
<keyword evidence="1" id="KW-0813">Transport</keyword>
<reference evidence="5 12" key="3">
    <citation type="submission" date="2020-06" db="EMBL/GenBank/DDBJ databases">
        <title>Crossreactivity between MHC class I-restricted antigens from cancer cells and an enterococcal bacteriophage.</title>
        <authorList>
            <person name="Fluckiger A."/>
            <person name="Daillere R."/>
            <person name="Sassi M."/>
            <person name="Cattoir V."/>
            <person name="Kroemer G."/>
            <person name="Zitvogel L."/>
        </authorList>
    </citation>
    <scope>NUCLEOTIDE SEQUENCE [LARGE SCALE GENOMIC DNA]</scope>
    <source>
        <strain evidence="5 12">EG4</strain>
    </source>
</reference>
<dbReference type="GO" id="GO:0016887">
    <property type="term" value="F:ATP hydrolysis activity"/>
    <property type="evidence" value="ECO:0007669"/>
    <property type="project" value="InterPro"/>
</dbReference>
<evidence type="ECO:0000259" key="4">
    <source>
        <dbReference type="PROSITE" id="PS50893"/>
    </source>
</evidence>
<evidence type="ECO:0000313" key="10">
    <source>
        <dbReference type="Proteomes" id="UP000439965"/>
    </source>
</evidence>
<dbReference type="GO" id="GO:0005524">
    <property type="term" value="F:ATP binding"/>
    <property type="evidence" value="ECO:0007669"/>
    <property type="project" value="UniProtKB-KW"/>
</dbReference>
<dbReference type="EMBL" id="JASUBT010000015">
    <property type="protein sequence ID" value="MDL4937262.1"/>
    <property type="molecule type" value="Genomic_DNA"/>
</dbReference>
<dbReference type="InterPro" id="IPR017871">
    <property type="entry name" value="ABC_transporter-like_CS"/>
</dbReference>
<dbReference type="InterPro" id="IPR027417">
    <property type="entry name" value="P-loop_NTPase"/>
</dbReference>
<dbReference type="PROSITE" id="PS50893">
    <property type="entry name" value="ABC_TRANSPORTER_2"/>
    <property type="match status" value="1"/>
</dbReference>
<sequence>MIQLEKAAVTLQQSRILTDISLTFQQGSKTCILGPNGCGKTTLLKTIAGLIPYKGSVMIDGQEVGGLKRKFLADKVAMMSQFTTVAFDYTVYETVLMGAYRQQSHRFLPIVSKQEKERVLHYLETAHLIDIKDKVVNQLSGGQQQRVFLAKLFLQDPEIILLDEPNNHLDIRYQQELIHQLNEWGTHSKKTIIGVFHDIRLALTLSEEIVFMKEGTIAAKGDFQDIASKAFLEHIFDVDIVSYFQHQHEAWKNIQ</sequence>
<dbReference type="EMBL" id="CP050485">
    <property type="protein sequence ID" value="QOG26757.1"/>
    <property type="molecule type" value="Genomic_DNA"/>
</dbReference>
<evidence type="ECO:0000313" key="5">
    <source>
        <dbReference type="EMBL" id="MBA0972937.1"/>
    </source>
</evidence>
<dbReference type="Proteomes" id="UP001241571">
    <property type="component" value="Unassembled WGS sequence"/>
</dbReference>
<keyword evidence="2" id="KW-0547">Nucleotide-binding</keyword>
<name>A0A2K3QRW8_ENTGA</name>
<dbReference type="PROSITE" id="PS00211">
    <property type="entry name" value="ABC_TRANSPORTER_1"/>
    <property type="match status" value="1"/>
</dbReference>
<dbReference type="RefSeq" id="WP_041119380.1">
    <property type="nucleotide sequence ID" value="NZ_BTSN01000003.1"/>
</dbReference>
<gene>
    <name evidence="9" type="ORF">EGM181_05550</name>
    <name evidence="8" type="ORF">GTI89_03920</name>
    <name evidence="5" type="ORF">HWH42_10160</name>
    <name evidence="7" type="ORF">P7E30_10775</name>
    <name evidence="6" type="ORF">QRX88_16285</name>
</gene>
<evidence type="ECO:0000313" key="13">
    <source>
        <dbReference type="Proteomes" id="UP001241571"/>
    </source>
</evidence>
<evidence type="ECO:0000313" key="6">
    <source>
        <dbReference type="EMBL" id="MDL4937262.1"/>
    </source>
</evidence>
<proteinExistence type="predicted"/>
<dbReference type="InterPro" id="IPR003439">
    <property type="entry name" value="ABC_transporter-like_ATP-bd"/>
</dbReference>
<dbReference type="AlphaFoldDB" id="A0A2K3QRW8"/>
<evidence type="ECO:0000313" key="7">
    <source>
        <dbReference type="EMBL" id="MDT2690683.1"/>
    </source>
</evidence>
<dbReference type="Pfam" id="PF00005">
    <property type="entry name" value="ABC_tran"/>
    <property type="match status" value="1"/>
</dbReference>
<dbReference type="PANTHER" id="PTHR42794:SF2">
    <property type="entry name" value="ABC TRANSPORTER ATP-BINDING PROTEIN"/>
    <property type="match status" value="1"/>
</dbReference>
<accession>A0A2K3QRW8</accession>
<reference evidence="7" key="4">
    <citation type="submission" date="2023-03" db="EMBL/GenBank/DDBJ databases">
        <authorList>
            <person name="Shen W."/>
            <person name="Cai J."/>
        </authorList>
    </citation>
    <scope>NUCLEOTIDE SEQUENCE</scope>
    <source>
        <strain evidence="7">K69-2</strain>
    </source>
</reference>
<organism evidence="8 10">
    <name type="scientific">Enterococcus gallinarum</name>
    <dbReference type="NCBI Taxonomy" id="1353"/>
    <lineage>
        <taxon>Bacteria</taxon>
        <taxon>Bacillati</taxon>
        <taxon>Bacillota</taxon>
        <taxon>Bacilli</taxon>
        <taxon>Lactobacillales</taxon>
        <taxon>Enterococcaceae</taxon>
        <taxon>Enterococcus</taxon>
    </lineage>
</organism>
<dbReference type="SMART" id="SM00382">
    <property type="entry name" value="AAA"/>
    <property type="match status" value="1"/>
</dbReference>
<dbReference type="PANTHER" id="PTHR42794">
    <property type="entry name" value="HEMIN IMPORT ATP-BINDING PROTEIN HMUV"/>
    <property type="match status" value="1"/>
</dbReference>
<dbReference type="FunFam" id="3.40.50.300:FF:000134">
    <property type="entry name" value="Iron-enterobactin ABC transporter ATP-binding protein"/>
    <property type="match status" value="1"/>
</dbReference>
<keyword evidence="3 8" id="KW-0067">ATP-binding</keyword>
<dbReference type="EMBL" id="JABXJK010000059">
    <property type="protein sequence ID" value="MBA0972937.1"/>
    <property type="molecule type" value="Genomic_DNA"/>
</dbReference>
<protein>
    <submittedName>
        <fullName evidence="5">ABC transporter ATP-binding protein</fullName>
    </submittedName>
    <submittedName>
        <fullName evidence="8">ATP-binding cassette domain-containing protein</fullName>
    </submittedName>
</protein>
<reference evidence="9 11" key="2">
    <citation type="submission" date="2020-03" db="EMBL/GenBank/DDBJ databases">
        <title>Characterization of ganglioside-mimicking enterococci.</title>
        <authorList>
            <person name="Patry R.T."/>
            <person name="Nothaft H."/>
            <person name="Bridger R."/>
            <person name="Shajahan A."/>
            <person name="Huynh S."/>
            <person name="Sanchez S."/>
            <person name="Azadi P."/>
            <person name="Cooper K."/>
            <person name="Miller W.G."/>
            <person name="Parker C.T."/>
            <person name="Wells L."/>
            <person name="Szymanski C.M."/>
        </authorList>
    </citation>
    <scope>NUCLEOTIDE SEQUENCE [LARGE SCALE GENOMIC DNA]</scope>
    <source>
        <strain evidence="9 11">EGM181</strain>
    </source>
</reference>
<dbReference type="EMBL" id="JARPZN010000007">
    <property type="protein sequence ID" value="MDT2690683.1"/>
    <property type="molecule type" value="Genomic_DNA"/>
</dbReference>
<reference evidence="8 10" key="1">
    <citation type="submission" date="2019-04" db="EMBL/GenBank/DDBJ databases">
        <title>Step-wise assembly of the neonatal virome modulated by breast feeding.</title>
        <authorList>
            <person name="Liang G."/>
            <person name="Bushman F."/>
        </authorList>
    </citation>
    <scope>NUCLEOTIDE SEQUENCE [LARGE SCALE GENOMIC DNA]</scope>
    <source>
        <strain evidence="8 10">E3404</strain>
    </source>
</reference>
<reference evidence="6 13" key="5">
    <citation type="submission" date="2023-06" db="EMBL/GenBank/DDBJ databases">
        <title>Acute promotion of culturable opportunistic pathogens and persistent increase of antibiotic resistance following antibiotic exposure in mouse gut microbiota.</title>
        <authorList>
            <person name="Li L."/>
            <person name="Wang B."/>
            <person name="Sun Y."/>
            <person name="Wang M."/>
            <person name="Xu H."/>
        </authorList>
    </citation>
    <scope>NUCLEOTIDE SEQUENCE [LARGE SCALE GENOMIC DNA]</scope>
    <source>
        <strain evidence="6 13">CRI2_2</strain>
    </source>
</reference>
<dbReference type="Proteomes" id="UP000571857">
    <property type="component" value="Unassembled WGS sequence"/>
</dbReference>
<evidence type="ECO:0000256" key="2">
    <source>
        <dbReference type="ARBA" id="ARBA00022741"/>
    </source>
</evidence>
<evidence type="ECO:0000256" key="1">
    <source>
        <dbReference type="ARBA" id="ARBA00022448"/>
    </source>
</evidence>